<protein>
    <submittedName>
        <fullName evidence="1">Uncharacterized protein</fullName>
    </submittedName>
</protein>
<dbReference type="Proteomes" id="UP001186974">
    <property type="component" value="Unassembled WGS sequence"/>
</dbReference>
<sequence length="229" mass="26599">MADKSASFHDRTIEIHVGPDHRVFSVHEKLICASSDFFKNGMSRDWKESRERTFTFEHDEPEIFDIYACWLYYQKFPTKLDKGGLEGNKEYVQLAKAYVLGEKVQDRDFQDAVIDAVVDKSNHLTEDNKTWSPVGDAVKIIYDGTPDTSPARKLLVDIHCHYGHILWLTDYCPPKDIPHDFLLDLAKKMFDERPKPDCMAEEKPKARAASCRYHKHGDSQLCFKKRRSE</sequence>
<name>A0ACC3D4C5_9PEZI</name>
<gene>
    <name evidence="1" type="ORF">LTS18_005719</name>
</gene>
<evidence type="ECO:0000313" key="2">
    <source>
        <dbReference type="Proteomes" id="UP001186974"/>
    </source>
</evidence>
<organism evidence="1 2">
    <name type="scientific">Coniosporium uncinatum</name>
    <dbReference type="NCBI Taxonomy" id="93489"/>
    <lineage>
        <taxon>Eukaryota</taxon>
        <taxon>Fungi</taxon>
        <taxon>Dikarya</taxon>
        <taxon>Ascomycota</taxon>
        <taxon>Pezizomycotina</taxon>
        <taxon>Dothideomycetes</taxon>
        <taxon>Dothideomycetes incertae sedis</taxon>
        <taxon>Coniosporium</taxon>
    </lineage>
</organism>
<proteinExistence type="predicted"/>
<evidence type="ECO:0000313" key="1">
    <source>
        <dbReference type="EMBL" id="KAK3061651.1"/>
    </source>
</evidence>
<comment type="caution">
    <text evidence="1">The sequence shown here is derived from an EMBL/GenBank/DDBJ whole genome shotgun (WGS) entry which is preliminary data.</text>
</comment>
<dbReference type="EMBL" id="JAWDJW010007704">
    <property type="protein sequence ID" value="KAK3061651.1"/>
    <property type="molecule type" value="Genomic_DNA"/>
</dbReference>
<keyword evidence="2" id="KW-1185">Reference proteome</keyword>
<accession>A0ACC3D4C5</accession>
<reference evidence="1" key="1">
    <citation type="submission" date="2024-09" db="EMBL/GenBank/DDBJ databases">
        <title>Black Yeasts Isolated from many extreme environments.</title>
        <authorList>
            <person name="Coleine C."/>
            <person name="Stajich J.E."/>
            <person name="Selbmann L."/>
        </authorList>
    </citation>
    <scope>NUCLEOTIDE SEQUENCE</scope>
    <source>
        <strain evidence="1">CCFEE 5737</strain>
    </source>
</reference>